<dbReference type="PANTHER" id="PTHR35149:SF2">
    <property type="entry name" value="DUF262 DOMAIN-CONTAINING PROTEIN"/>
    <property type="match status" value="1"/>
</dbReference>
<evidence type="ECO:0000259" key="1">
    <source>
        <dbReference type="Pfam" id="PF03235"/>
    </source>
</evidence>
<feature type="domain" description="GmrSD restriction endonucleases C-terminal" evidence="2">
    <location>
        <begin position="428"/>
        <end position="570"/>
    </location>
</feature>
<dbReference type="OrthoDB" id="9798761at2"/>
<organism evidence="3 4">
    <name type="scientific">Actinotalea ferrariae CF5-4</name>
    <dbReference type="NCBI Taxonomy" id="948458"/>
    <lineage>
        <taxon>Bacteria</taxon>
        <taxon>Bacillati</taxon>
        <taxon>Actinomycetota</taxon>
        <taxon>Actinomycetes</taxon>
        <taxon>Micrococcales</taxon>
        <taxon>Cellulomonadaceae</taxon>
        <taxon>Actinotalea</taxon>
    </lineage>
</organism>
<sequence>MEAHPRTLRSIFRQDLRLLVPLFQRPYVWQASTQWQPLWEDVVATVERTDHGDDTPHFLGAVVLQLRRGAVGSVETREIIDGQQRLTTLQLLIAAALHVAEAEGVMGRTRARLQSLLFNNPDLVDDPEERFKLWPTNRDRGPYEAVMSGRADGAGTDSRILQAYTWFTGAVRSWVSGQEDVEEALTRLAGVLADRLEVVAIDLGEDDNAQIIFETLNARGTPLRAADLVKNLLFRALQDAGRPVERLYRELWSPFEDPYWEQDVRQGRLTRPRIDTFLGHFLVVLLQTEVQAHDLFAAARRHVGADPDRAEAFLRELARYGQVYRRVDAARTGAGEDDAALNRLRMVDTQTLLPLLLWLVANTDGPERTRAVRSLESFVVRRLVCRLTTANYNRMFLELLRRLGGGEAPVGEVTEAFLAGQRSASGVWPTSDDVRDAFETRPLYKMLRREQLQRLLLALDAAAGTARTEPVPHSARMSVEHLLPQSWSEHWPLPPDPVSAETVEAEREELVHTIGNLTVITGSLNSAMSNAAWPIKRDEILRYSALTLNRDLPEDWNTYRIRERSAWLAELAVTLWSRPVTGDEAAVREAVAAAGPVPEIREDADAPVRTGRGDIAAHIKNAMRTVAPGEFMTVSQIARVPSADYPAGSPPSQGAIAARLFPRTGRPTTVPGVRAEIREGRRGATRL</sequence>
<dbReference type="Pfam" id="PF03235">
    <property type="entry name" value="GmrSD_N"/>
    <property type="match status" value="1"/>
</dbReference>
<name>A0A021VVD6_9CELL</name>
<keyword evidence="4" id="KW-1185">Reference proteome</keyword>
<evidence type="ECO:0000313" key="3">
    <source>
        <dbReference type="EMBL" id="EYR65083.1"/>
    </source>
</evidence>
<accession>A0A021VVD6</accession>
<dbReference type="Proteomes" id="UP000019753">
    <property type="component" value="Unassembled WGS sequence"/>
</dbReference>
<comment type="caution">
    <text evidence="3">The sequence shown here is derived from an EMBL/GenBank/DDBJ whole genome shotgun (WGS) entry which is preliminary data.</text>
</comment>
<protein>
    <recommendedName>
        <fullName evidence="5">DUF262 domain-containing protein</fullName>
    </recommendedName>
</protein>
<gene>
    <name evidence="3" type="ORF">N866_15310</name>
</gene>
<feature type="domain" description="GmrSD restriction endonucleases N-terminal" evidence="1">
    <location>
        <begin position="10"/>
        <end position="234"/>
    </location>
</feature>
<dbReference type="InterPro" id="IPR011089">
    <property type="entry name" value="GmrSD_C"/>
</dbReference>
<evidence type="ECO:0008006" key="5">
    <source>
        <dbReference type="Google" id="ProtNLM"/>
    </source>
</evidence>
<dbReference type="AlphaFoldDB" id="A0A021VVD6"/>
<dbReference type="InterPro" id="IPR004919">
    <property type="entry name" value="GmrSD_N"/>
</dbReference>
<dbReference type="EMBL" id="AXCW01000005">
    <property type="protein sequence ID" value="EYR65083.1"/>
    <property type="molecule type" value="Genomic_DNA"/>
</dbReference>
<dbReference type="PANTHER" id="PTHR35149">
    <property type="entry name" value="SLL5132 PROTEIN"/>
    <property type="match status" value="1"/>
</dbReference>
<reference evidence="3 4" key="1">
    <citation type="submission" date="2014-01" db="EMBL/GenBank/DDBJ databases">
        <title>Actinotalea ferrariae CF5-4.</title>
        <authorList>
            <person name="Chen F."/>
            <person name="Li Y."/>
            <person name="Wang G."/>
        </authorList>
    </citation>
    <scope>NUCLEOTIDE SEQUENCE [LARGE SCALE GENOMIC DNA]</scope>
    <source>
        <strain evidence="3 4">CF5-4</strain>
    </source>
</reference>
<dbReference type="Pfam" id="PF07510">
    <property type="entry name" value="GmrSD_C"/>
    <property type="match status" value="1"/>
</dbReference>
<evidence type="ECO:0000259" key="2">
    <source>
        <dbReference type="Pfam" id="PF07510"/>
    </source>
</evidence>
<dbReference type="RefSeq" id="WP_052022232.1">
    <property type="nucleotide sequence ID" value="NZ_AXCW01000005.1"/>
</dbReference>
<proteinExistence type="predicted"/>
<evidence type="ECO:0000313" key="4">
    <source>
        <dbReference type="Proteomes" id="UP000019753"/>
    </source>
</evidence>